<reference evidence="8" key="1">
    <citation type="submission" date="2015-02" db="EMBL/GenBank/DDBJ databases">
        <authorList>
            <person name="Gon?alves P."/>
        </authorList>
    </citation>
    <scope>NUCLEOTIDE SEQUENCE [LARGE SCALE GENOMIC DNA]</scope>
</reference>
<feature type="domain" description="G" evidence="4">
    <location>
        <begin position="265"/>
        <end position="371"/>
    </location>
</feature>
<evidence type="ECO:0000256" key="3">
    <source>
        <dbReference type="SAM" id="MobiDB-lite"/>
    </source>
</evidence>
<dbReference type="CDD" id="cd04164">
    <property type="entry name" value="trmE"/>
    <property type="match status" value="1"/>
</dbReference>
<feature type="domain" description="MnmE helical" evidence="6">
    <location>
        <begin position="168"/>
        <end position="560"/>
    </location>
</feature>
<dbReference type="Proteomes" id="UP000243876">
    <property type="component" value="Unassembled WGS sequence"/>
</dbReference>
<keyword evidence="2" id="KW-0342">GTP-binding</keyword>
<feature type="domain" description="GTP-binding protein TrmE N-terminal" evidence="5">
    <location>
        <begin position="38"/>
        <end position="165"/>
    </location>
</feature>
<dbReference type="Pfam" id="PF12631">
    <property type="entry name" value="MnmE_helical"/>
    <property type="match status" value="1"/>
</dbReference>
<keyword evidence="8" id="KW-1185">Reference proteome</keyword>
<dbReference type="Pfam" id="PF10396">
    <property type="entry name" value="TrmE_N"/>
    <property type="match status" value="1"/>
</dbReference>
<feature type="region of interest" description="Disordered" evidence="3">
    <location>
        <begin position="69"/>
        <end position="88"/>
    </location>
</feature>
<feature type="non-terminal residue" evidence="7">
    <location>
        <position position="1"/>
    </location>
</feature>
<dbReference type="Gene3D" id="3.40.50.300">
    <property type="entry name" value="P-loop containing nucleotide triphosphate hydrolases"/>
    <property type="match status" value="1"/>
</dbReference>
<dbReference type="CDD" id="cd14858">
    <property type="entry name" value="TrmE_N"/>
    <property type="match status" value="1"/>
</dbReference>
<dbReference type="SUPFAM" id="SSF52540">
    <property type="entry name" value="P-loop containing nucleoside triphosphate hydrolases"/>
    <property type="match status" value="1"/>
</dbReference>
<sequence>MLRSGLLSRCKCSPCSLQYPVRRPRFASTSAAPLRLPTIFAPATGKGKTAIQILRISGDDALEVWRRMTTAPKGTKRSPPSKDPEPRRAILRKIVHPETAEVLDEGVVLYFPPTSALTAQPTLELHLHGSPALMHLMLKLLPTLSSSFRIAEPGEFTRLAFEAGKMDLTEVEGIRDLVEADTEAQRKLAARQASGQMRHAYDSMRTAVIESMALVEALIDFGEDEGISAGVFEQAREKVIALRAQISRHLDDGRRGEIIRSGINLAIVGPPNAGKSSLLNWLGQSCFVSLVQVDGLTLCRFLAQREASIVTAIPGTTRDVVELSLDYHGFPILVADTAGLRSTKDQVEAIGIERALAKADVADIKLCVLSLEHLFPPSPSASTLAATSSLSAPQIDPLTLDLVDSNTLILLNKVDSSPPTPEHLRLISATLESAGRHWLGRGSERPFWEVSVKEGTGLSELAEGLTGELKRRQVLYPLTVSLIRFDLSDELDETPIVTHERHRRHLEVGWADPFMSAPDLGAEDIVDAGEELRYAVLALGKISGAVDVEEVLGEIFRGFCIGK</sequence>
<evidence type="ECO:0000313" key="8">
    <source>
        <dbReference type="Proteomes" id="UP000243876"/>
    </source>
</evidence>
<keyword evidence="1" id="KW-0547">Nucleotide-binding</keyword>
<dbReference type="AlphaFoldDB" id="A0A0D6EGM7"/>
<dbReference type="SUPFAM" id="SSF116878">
    <property type="entry name" value="TrmE connector domain"/>
    <property type="match status" value="1"/>
</dbReference>
<evidence type="ECO:0000259" key="4">
    <source>
        <dbReference type="Pfam" id="PF01926"/>
    </source>
</evidence>
<dbReference type="InterPro" id="IPR025867">
    <property type="entry name" value="MnmE_helical"/>
</dbReference>
<dbReference type="OrthoDB" id="188276at2759"/>
<dbReference type="InterPro" id="IPR018948">
    <property type="entry name" value="GTP-bd_TrmE_N"/>
</dbReference>
<gene>
    <name evidence="7" type="primary">SPOSA6832_00574</name>
</gene>
<proteinExistence type="inferred from homology"/>
<evidence type="ECO:0000256" key="1">
    <source>
        <dbReference type="ARBA" id="ARBA00022741"/>
    </source>
</evidence>
<dbReference type="GO" id="GO:0003924">
    <property type="term" value="F:GTPase activity"/>
    <property type="evidence" value="ECO:0007669"/>
    <property type="project" value="InterPro"/>
</dbReference>
<evidence type="ECO:0000259" key="6">
    <source>
        <dbReference type="Pfam" id="PF12631"/>
    </source>
</evidence>
<dbReference type="HAMAP" id="MF_00379">
    <property type="entry name" value="GTPase_MnmE"/>
    <property type="match status" value="1"/>
</dbReference>
<dbReference type="InterPro" id="IPR027266">
    <property type="entry name" value="TrmE/GcvT-like"/>
</dbReference>
<organism evidence="7 8">
    <name type="scientific">Sporidiobolus salmonicolor</name>
    <name type="common">Yeast-like fungus</name>
    <name type="synonym">Sporobolomyces salmonicolor</name>
    <dbReference type="NCBI Taxonomy" id="5005"/>
    <lineage>
        <taxon>Eukaryota</taxon>
        <taxon>Fungi</taxon>
        <taxon>Dikarya</taxon>
        <taxon>Basidiomycota</taxon>
        <taxon>Pucciniomycotina</taxon>
        <taxon>Microbotryomycetes</taxon>
        <taxon>Sporidiobolales</taxon>
        <taxon>Sporidiobolaceae</taxon>
        <taxon>Sporobolomyces</taxon>
    </lineage>
</organism>
<dbReference type="PANTHER" id="PTHR42714">
    <property type="entry name" value="TRNA MODIFICATION GTPASE GTPBP3"/>
    <property type="match status" value="1"/>
</dbReference>
<dbReference type="GO" id="GO:0005739">
    <property type="term" value="C:mitochondrion"/>
    <property type="evidence" value="ECO:0007669"/>
    <property type="project" value="TreeGrafter"/>
</dbReference>
<dbReference type="EMBL" id="CENE01000002">
    <property type="protein sequence ID" value="CEQ39081.1"/>
    <property type="molecule type" value="Genomic_DNA"/>
</dbReference>
<dbReference type="Pfam" id="PF01926">
    <property type="entry name" value="MMR_HSR1"/>
    <property type="match status" value="1"/>
</dbReference>
<protein>
    <submittedName>
        <fullName evidence="7">SPOSA6832_00574-mRNA-1:cds</fullName>
    </submittedName>
</protein>
<dbReference type="PANTHER" id="PTHR42714:SF2">
    <property type="entry name" value="TRNA MODIFICATION GTPASE GTPBP3, MITOCHONDRIAL"/>
    <property type="match status" value="1"/>
</dbReference>
<dbReference type="GO" id="GO:0030488">
    <property type="term" value="P:tRNA methylation"/>
    <property type="evidence" value="ECO:0007669"/>
    <property type="project" value="TreeGrafter"/>
</dbReference>
<dbReference type="InterPro" id="IPR006073">
    <property type="entry name" value="GTP-bd"/>
</dbReference>
<evidence type="ECO:0000313" key="7">
    <source>
        <dbReference type="EMBL" id="CEQ39081.1"/>
    </source>
</evidence>
<dbReference type="InterPro" id="IPR004520">
    <property type="entry name" value="GTPase_MnmE"/>
</dbReference>
<dbReference type="InterPro" id="IPR027368">
    <property type="entry name" value="MnmE_dom2"/>
</dbReference>
<dbReference type="InterPro" id="IPR027417">
    <property type="entry name" value="P-loop_NTPase"/>
</dbReference>
<dbReference type="Gene3D" id="3.30.1360.120">
    <property type="entry name" value="Probable tRNA modification gtpase trme, domain 1"/>
    <property type="match status" value="1"/>
</dbReference>
<accession>A0A0D6EGM7</accession>
<dbReference type="GO" id="GO:0002098">
    <property type="term" value="P:tRNA wobble uridine modification"/>
    <property type="evidence" value="ECO:0007669"/>
    <property type="project" value="TreeGrafter"/>
</dbReference>
<evidence type="ECO:0000259" key="5">
    <source>
        <dbReference type="Pfam" id="PF10396"/>
    </source>
</evidence>
<dbReference type="InterPro" id="IPR031168">
    <property type="entry name" value="G_TrmE"/>
</dbReference>
<dbReference type="GO" id="GO:0005525">
    <property type="term" value="F:GTP binding"/>
    <property type="evidence" value="ECO:0007669"/>
    <property type="project" value="UniProtKB-KW"/>
</dbReference>
<name>A0A0D6EGM7_SPOSA</name>
<dbReference type="Gene3D" id="1.20.120.430">
    <property type="entry name" value="tRNA modification GTPase MnmE domain 2"/>
    <property type="match status" value="1"/>
</dbReference>
<evidence type="ECO:0000256" key="2">
    <source>
        <dbReference type="ARBA" id="ARBA00023134"/>
    </source>
</evidence>